<evidence type="ECO:0000256" key="2">
    <source>
        <dbReference type="SAM" id="Phobius"/>
    </source>
</evidence>
<dbReference type="AlphaFoldDB" id="A0A1I1UWA9"/>
<feature type="transmembrane region" description="Helical" evidence="2">
    <location>
        <begin position="267"/>
        <end position="286"/>
    </location>
</feature>
<feature type="compositionally biased region" description="Acidic residues" evidence="1">
    <location>
        <begin position="239"/>
        <end position="254"/>
    </location>
</feature>
<dbReference type="STRING" id="1123397.SAMN05660831_02226"/>
<keyword evidence="2" id="KW-0812">Transmembrane</keyword>
<dbReference type="OrthoDB" id="3314392at2"/>
<feature type="transmembrane region" description="Helical" evidence="2">
    <location>
        <begin position="434"/>
        <end position="453"/>
    </location>
</feature>
<evidence type="ECO:0000313" key="3">
    <source>
        <dbReference type="EMBL" id="SFD74964.1"/>
    </source>
</evidence>
<dbReference type="InterPro" id="IPR004697">
    <property type="entry name" value="AbgT"/>
</dbReference>
<protein>
    <submittedName>
        <fullName evidence="3">Aminobenzoyl-glutamate transport protein</fullName>
    </submittedName>
</protein>
<keyword evidence="2" id="KW-1133">Transmembrane helix</keyword>
<evidence type="ECO:0000256" key="1">
    <source>
        <dbReference type="SAM" id="MobiDB-lite"/>
    </source>
</evidence>
<accession>A0A1I1UWA9</accession>
<feature type="transmembrane region" description="Helical" evidence="2">
    <location>
        <begin position="375"/>
        <end position="397"/>
    </location>
</feature>
<feature type="transmembrane region" description="Helical" evidence="2">
    <location>
        <begin position="20"/>
        <end position="41"/>
    </location>
</feature>
<gene>
    <name evidence="3" type="ORF">SAMN05660831_02226</name>
</gene>
<dbReference type="EMBL" id="FOMJ01000008">
    <property type="protein sequence ID" value="SFD74964.1"/>
    <property type="molecule type" value="Genomic_DNA"/>
</dbReference>
<organism evidence="3 4">
    <name type="scientific">Thiohalospira halophila DSM 15071</name>
    <dbReference type="NCBI Taxonomy" id="1123397"/>
    <lineage>
        <taxon>Bacteria</taxon>
        <taxon>Pseudomonadati</taxon>
        <taxon>Pseudomonadota</taxon>
        <taxon>Gammaproteobacteria</taxon>
        <taxon>Thiohalospirales</taxon>
        <taxon>Thiohalospiraceae</taxon>
        <taxon>Thiohalospira</taxon>
    </lineage>
</organism>
<feature type="transmembrane region" description="Helical" evidence="2">
    <location>
        <begin position="404"/>
        <end position="422"/>
    </location>
</feature>
<name>A0A1I1UWA9_9GAMM</name>
<proteinExistence type="predicted"/>
<feature type="transmembrane region" description="Helical" evidence="2">
    <location>
        <begin position="146"/>
        <end position="167"/>
    </location>
</feature>
<feature type="transmembrane region" description="Helical" evidence="2">
    <location>
        <begin position="85"/>
        <end position="107"/>
    </location>
</feature>
<feature type="region of interest" description="Disordered" evidence="1">
    <location>
        <begin position="233"/>
        <end position="254"/>
    </location>
</feature>
<dbReference type="Pfam" id="PF03806">
    <property type="entry name" value="ABG_transport"/>
    <property type="match status" value="1"/>
</dbReference>
<feature type="transmembrane region" description="Helical" evidence="2">
    <location>
        <begin position="336"/>
        <end position="355"/>
    </location>
</feature>
<feature type="transmembrane region" description="Helical" evidence="2">
    <location>
        <begin position="298"/>
        <end position="316"/>
    </location>
</feature>
<feature type="transmembrane region" description="Helical" evidence="2">
    <location>
        <begin position="465"/>
        <end position="490"/>
    </location>
</feature>
<keyword evidence="2" id="KW-0472">Membrane</keyword>
<sequence length="507" mass="53360">MAVEASPRWLDRLERAGNRLPEPMTLFALALVAILMISHLAELAGLALPHPRGESTIRARSLLDSDGVWWLTSHLVENFVEFRPLGLVLVAMLGMGLAERSGLFAAAFRRAMRRLPARLLTPGVLVLGILMAADPGYIILPPLAALLFAAAGRPPLAGLAAAAAGVAAGFSANYVVTFLDAMLAGLTETAAHLIAPDYAVYITANWYFMAASAVILPLVGWWVTSRWVEPRLEGPGSAAEEEDGAAIDTADEGENPERGLRWARRTLALTVAALVAASTLPGAPLAGTGEAGPRWMEALVPMMLLVFALPGLAYGLGAGTIRSDRDVANMLHETMALMGSYIVLAFFAAQMIAAFDHSRLGTLLAIGGGELLAGIGLPATLLMMGMAVTAMVLNLFIGSASAKYALLAPVFVPMFMQAGISPELTQAAYRVGDSVTNAITPMNPYLVVILTFLRRWRPDAGLGTLMALQLPYSLAFAVVWLALLAGWIALGWPLGPGAGLTFEGGGG</sequence>
<dbReference type="GO" id="GO:1902604">
    <property type="term" value="P:p-aminobenzoyl-glutamate transmembrane transport"/>
    <property type="evidence" value="ECO:0007669"/>
    <property type="project" value="InterPro"/>
</dbReference>
<evidence type="ECO:0000313" key="4">
    <source>
        <dbReference type="Proteomes" id="UP000198611"/>
    </source>
</evidence>
<feature type="transmembrane region" description="Helical" evidence="2">
    <location>
        <begin position="119"/>
        <end position="140"/>
    </location>
</feature>
<dbReference type="PANTHER" id="PTHR30282:SF0">
    <property type="entry name" value="P-AMINOBENZOYL-GLUTAMATE TRANSPORT PROTEIN"/>
    <property type="match status" value="1"/>
</dbReference>
<keyword evidence="4" id="KW-1185">Reference proteome</keyword>
<dbReference type="PANTHER" id="PTHR30282">
    <property type="entry name" value="P-AMINOBENZOYL GLUTAMATE TRANSPORTER"/>
    <property type="match status" value="1"/>
</dbReference>
<dbReference type="RefSeq" id="WP_093428847.1">
    <property type="nucleotide sequence ID" value="NZ_FOMJ01000008.1"/>
</dbReference>
<feature type="transmembrane region" description="Helical" evidence="2">
    <location>
        <begin position="206"/>
        <end position="224"/>
    </location>
</feature>
<dbReference type="GO" id="GO:0015558">
    <property type="term" value="F:secondary active p-aminobenzoyl-glutamate transmembrane transporter activity"/>
    <property type="evidence" value="ECO:0007669"/>
    <property type="project" value="InterPro"/>
</dbReference>
<dbReference type="Proteomes" id="UP000198611">
    <property type="component" value="Unassembled WGS sequence"/>
</dbReference>
<reference evidence="3 4" key="1">
    <citation type="submission" date="2016-10" db="EMBL/GenBank/DDBJ databases">
        <authorList>
            <person name="de Groot N.N."/>
        </authorList>
    </citation>
    <scope>NUCLEOTIDE SEQUENCE [LARGE SCALE GENOMIC DNA]</scope>
    <source>
        <strain evidence="3 4">HL3</strain>
    </source>
</reference>